<dbReference type="EMBL" id="FOTO01000010">
    <property type="protein sequence ID" value="SFL98119.1"/>
    <property type="molecule type" value="Genomic_DNA"/>
</dbReference>
<dbReference type="Proteomes" id="UP000199581">
    <property type="component" value="Unassembled WGS sequence"/>
</dbReference>
<keyword evidence="3" id="KW-1185">Reference proteome</keyword>
<name>A0A8G2C4K1_DESNO</name>
<gene>
    <name evidence="2" type="ORF">SAMN05421830_110150</name>
</gene>
<evidence type="ECO:0000313" key="2">
    <source>
        <dbReference type="EMBL" id="SFL98119.1"/>
    </source>
</evidence>
<proteinExistence type="predicted"/>
<comment type="caution">
    <text evidence="2">The sequence shown here is derived from an EMBL/GenBank/DDBJ whole genome shotgun (WGS) entry which is preliminary data.</text>
</comment>
<feature type="region of interest" description="Disordered" evidence="1">
    <location>
        <begin position="1"/>
        <end position="29"/>
    </location>
</feature>
<reference evidence="2 3" key="1">
    <citation type="submission" date="2016-10" db="EMBL/GenBank/DDBJ databases">
        <authorList>
            <person name="Varghese N."/>
            <person name="Submissions S."/>
        </authorList>
    </citation>
    <scope>NUCLEOTIDE SEQUENCE [LARGE SCALE GENOMIC DNA]</scope>
    <source>
        <strain evidence="2 3">DSM 1741</strain>
    </source>
</reference>
<sequence length="252" mass="28179">MRQCGRQRFRQRCQARSDSRGNLPGPTRPATALRCYELPKEHCDPSGTSMLRSFGITMRHPREGGDPSGVVVRGRGFSLVWSVTGRVGPVRSSRNSLAGLVRRNRCVQVARVRPCGRQRFRQRCQARSDSRGNLPGPTRPATALRCYEFPKEHCDPSGTSMLRSFGITMRHPREGGDPSGVAVRGRGFLFVWSAAWRVGPRKASVEITGNVPVIQRLCETALLLRKKRRTPLTLASLGGRRAARFFMFFSLE</sequence>
<evidence type="ECO:0000256" key="1">
    <source>
        <dbReference type="SAM" id="MobiDB-lite"/>
    </source>
</evidence>
<accession>A0A8G2C4K1</accession>
<organism evidence="2 3">
    <name type="scientific">Desulfomicrobium norvegicum (strain DSM 1741 / NCIMB 8310)</name>
    <name type="common">Desulfovibrio baculatus (strain Norway 4)</name>
    <name type="synonym">Desulfovibrio desulfuricans (strain Norway 4)</name>
    <dbReference type="NCBI Taxonomy" id="52561"/>
    <lineage>
        <taxon>Bacteria</taxon>
        <taxon>Pseudomonadati</taxon>
        <taxon>Thermodesulfobacteriota</taxon>
        <taxon>Desulfovibrionia</taxon>
        <taxon>Desulfovibrionales</taxon>
        <taxon>Desulfomicrobiaceae</taxon>
        <taxon>Desulfomicrobium</taxon>
    </lineage>
</organism>
<protein>
    <submittedName>
        <fullName evidence="2">Uncharacterized protein</fullName>
    </submittedName>
</protein>
<dbReference type="AlphaFoldDB" id="A0A8G2C4K1"/>
<feature type="compositionally biased region" description="Basic residues" evidence="1">
    <location>
        <begin position="1"/>
        <end position="13"/>
    </location>
</feature>
<evidence type="ECO:0000313" key="3">
    <source>
        <dbReference type="Proteomes" id="UP000199581"/>
    </source>
</evidence>